<name>A0A099J478_9MICO</name>
<dbReference type="OrthoDB" id="5120660at2"/>
<reference evidence="1 3" key="1">
    <citation type="submission" date="2014-08" db="EMBL/GenBank/DDBJ databases">
        <authorList>
            <person name="Sisinthy S."/>
        </authorList>
    </citation>
    <scope>NUCLEOTIDE SEQUENCE [LARGE SCALE GENOMIC DNA]</scope>
    <source>
        <strain evidence="1 3">RuG17</strain>
    </source>
</reference>
<dbReference type="AlphaFoldDB" id="A0A099J478"/>
<sequence>MVDTAHDPIGEDPEAGPDYLWGIEGGCWLITTEDSIYRIDLDAMTVDRFRFRFPDPLIISRENGPRHPLKELVQCRVGKTGYWLLEAEGADRETIEHYWQRSSRVVSIQPVPAVHTESPE</sequence>
<organism evidence="1 3">
    <name type="scientific">Cryobacterium roopkundense</name>
    <dbReference type="NCBI Taxonomy" id="1001240"/>
    <lineage>
        <taxon>Bacteria</taxon>
        <taxon>Bacillati</taxon>
        <taxon>Actinomycetota</taxon>
        <taxon>Actinomycetes</taxon>
        <taxon>Micrococcales</taxon>
        <taxon>Microbacteriaceae</taxon>
        <taxon>Cryobacterium</taxon>
    </lineage>
</organism>
<comment type="caution">
    <text evidence="1">The sequence shown here is derived from an EMBL/GenBank/DDBJ whole genome shotgun (WGS) entry which is preliminary data.</text>
</comment>
<dbReference type="EMBL" id="JACHBQ010000001">
    <property type="protein sequence ID" value="MBB5640427.1"/>
    <property type="molecule type" value="Genomic_DNA"/>
</dbReference>
<dbReference type="Proteomes" id="UP000029864">
    <property type="component" value="Unassembled WGS sequence"/>
</dbReference>
<evidence type="ECO:0000313" key="1">
    <source>
        <dbReference type="EMBL" id="KGJ72342.1"/>
    </source>
</evidence>
<accession>A0A099J478</accession>
<evidence type="ECO:0000313" key="4">
    <source>
        <dbReference type="Proteomes" id="UP000561726"/>
    </source>
</evidence>
<evidence type="ECO:0000313" key="3">
    <source>
        <dbReference type="Proteomes" id="UP000029864"/>
    </source>
</evidence>
<evidence type="ECO:0000313" key="2">
    <source>
        <dbReference type="EMBL" id="MBB5640427.1"/>
    </source>
</evidence>
<dbReference type="RefSeq" id="WP_035838117.1">
    <property type="nucleotide sequence ID" value="NZ_JACHBQ010000001.1"/>
</dbReference>
<dbReference type="STRING" id="1001240.GY21_15915"/>
<dbReference type="EMBL" id="JPXF01000078">
    <property type="protein sequence ID" value="KGJ72342.1"/>
    <property type="molecule type" value="Genomic_DNA"/>
</dbReference>
<dbReference type="Proteomes" id="UP000561726">
    <property type="component" value="Unassembled WGS sequence"/>
</dbReference>
<reference evidence="2 4" key="2">
    <citation type="submission" date="2020-08" db="EMBL/GenBank/DDBJ databases">
        <title>Sequencing the genomes of 1000 actinobacteria strains.</title>
        <authorList>
            <person name="Klenk H.-P."/>
        </authorList>
    </citation>
    <scope>NUCLEOTIDE SEQUENCE [LARGE SCALE GENOMIC DNA]</scope>
    <source>
        <strain evidence="2 4">DSM 21065</strain>
    </source>
</reference>
<proteinExistence type="predicted"/>
<protein>
    <submittedName>
        <fullName evidence="1">Uncharacterized protein</fullName>
    </submittedName>
</protein>
<keyword evidence="3" id="KW-1185">Reference proteome</keyword>
<gene>
    <name evidence="2" type="ORF">BJ997_000975</name>
    <name evidence="1" type="ORF">GY21_15915</name>
</gene>